<evidence type="ECO:0000313" key="4">
    <source>
        <dbReference type="Proteomes" id="UP000664795"/>
    </source>
</evidence>
<feature type="signal peptide" evidence="1">
    <location>
        <begin position="1"/>
        <end position="18"/>
    </location>
</feature>
<proteinExistence type="predicted"/>
<comment type="caution">
    <text evidence="3">The sequence shown here is derived from an EMBL/GenBank/DDBJ whole genome shotgun (WGS) entry which is preliminary data.</text>
</comment>
<keyword evidence="4" id="KW-1185">Reference proteome</keyword>
<feature type="domain" description="VOC" evidence="2">
    <location>
        <begin position="24"/>
        <end position="139"/>
    </location>
</feature>
<dbReference type="RefSeq" id="WP_207338588.1">
    <property type="nucleotide sequence ID" value="NZ_JAFMYU010000034.1"/>
</dbReference>
<dbReference type="CDD" id="cd07245">
    <property type="entry name" value="VOC_like"/>
    <property type="match status" value="1"/>
</dbReference>
<dbReference type="PROSITE" id="PS51819">
    <property type="entry name" value="VOC"/>
    <property type="match status" value="1"/>
</dbReference>
<name>A0A939GDL3_9BACT</name>
<organism evidence="3 4">
    <name type="scientific">Fibrella aquatilis</name>
    <dbReference type="NCBI Taxonomy" id="2817059"/>
    <lineage>
        <taxon>Bacteria</taxon>
        <taxon>Pseudomonadati</taxon>
        <taxon>Bacteroidota</taxon>
        <taxon>Cytophagia</taxon>
        <taxon>Cytophagales</taxon>
        <taxon>Spirosomataceae</taxon>
        <taxon>Fibrella</taxon>
    </lineage>
</organism>
<dbReference type="Proteomes" id="UP000664795">
    <property type="component" value="Unassembled WGS sequence"/>
</dbReference>
<dbReference type="Gene3D" id="3.10.180.10">
    <property type="entry name" value="2,3-Dihydroxybiphenyl 1,2-Dioxygenase, domain 1"/>
    <property type="match status" value="1"/>
</dbReference>
<feature type="chain" id="PRO_5037757797" evidence="1">
    <location>
        <begin position="19"/>
        <end position="140"/>
    </location>
</feature>
<keyword evidence="1" id="KW-0732">Signal</keyword>
<sequence length="140" mass="15618">MRFLLPLLLISQLAVAQAGLGITGHNHVALHVKDIPTSAAFFRDVMGLKPIPVPDNLKATRAWFDMNNGQMIHLLSGRTAQINHDKNGSHLALFVADIAKSEAFLTAKNIPFHKQVRFDGVTQIYFSDPDGYLWELNEKK</sequence>
<dbReference type="PANTHER" id="PTHR46142:SF3">
    <property type="entry name" value="F18B13.24 PROTEIN"/>
    <property type="match status" value="1"/>
</dbReference>
<evidence type="ECO:0000256" key="1">
    <source>
        <dbReference type="SAM" id="SignalP"/>
    </source>
</evidence>
<evidence type="ECO:0000313" key="3">
    <source>
        <dbReference type="EMBL" id="MBO0934622.1"/>
    </source>
</evidence>
<gene>
    <name evidence="3" type="ORF">J2I48_26675</name>
</gene>
<dbReference type="SUPFAM" id="SSF54593">
    <property type="entry name" value="Glyoxalase/Bleomycin resistance protein/Dihydroxybiphenyl dioxygenase"/>
    <property type="match status" value="1"/>
</dbReference>
<dbReference type="PANTHER" id="PTHR46142">
    <property type="match status" value="1"/>
</dbReference>
<dbReference type="Pfam" id="PF00903">
    <property type="entry name" value="Glyoxalase"/>
    <property type="match status" value="1"/>
</dbReference>
<dbReference type="InterPro" id="IPR037523">
    <property type="entry name" value="VOC_core"/>
</dbReference>
<dbReference type="InterPro" id="IPR004360">
    <property type="entry name" value="Glyas_Fos-R_dOase_dom"/>
</dbReference>
<dbReference type="AlphaFoldDB" id="A0A939GDL3"/>
<dbReference type="EMBL" id="JAFMYU010000034">
    <property type="protein sequence ID" value="MBO0934622.1"/>
    <property type="molecule type" value="Genomic_DNA"/>
</dbReference>
<protein>
    <submittedName>
        <fullName evidence="3">VOC family protein</fullName>
    </submittedName>
</protein>
<dbReference type="InterPro" id="IPR029068">
    <property type="entry name" value="Glyas_Bleomycin-R_OHBP_Dase"/>
</dbReference>
<reference evidence="3 4" key="1">
    <citation type="submission" date="2021-03" db="EMBL/GenBank/DDBJ databases">
        <title>Fibrella sp. HMF5036 genome sequencing and assembly.</title>
        <authorList>
            <person name="Kang H."/>
            <person name="Kim H."/>
            <person name="Bae S."/>
            <person name="Joh K."/>
        </authorList>
    </citation>
    <scope>NUCLEOTIDE SEQUENCE [LARGE SCALE GENOMIC DNA]</scope>
    <source>
        <strain evidence="3 4">HMF5036</strain>
    </source>
</reference>
<accession>A0A939GDL3</accession>
<evidence type="ECO:0000259" key="2">
    <source>
        <dbReference type="PROSITE" id="PS51819"/>
    </source>
</evidence>